<reference evidence="1" key="1">
    <citation type="submission" date="2020-04" db="EMBL/GenBank/DDBJ databases">
        <title>Hybrid Assembly of Korean Phytophthora infestans isolates.</title>
        <authorList>
            <person name="Prokchorchik M."/>
            <person name="Lee Y."/>
            <person name="Seo J."/>
            <person name="Cho J.-H."/>
            <person name="Park Y.-E."/>
            <person name="Jang D.-C."/>
            <person name="Im J.-S."/>
            <person name="Choi J.-G."/>
            <person name="Park H.-J."/>
            <person name="Lee G.-B."/>
            <person name="Lee Y.-G."/>
            <person name="Hong S.-Y."/>
            <person name="Cho K."/>
            <person name="Sohn K.H."/>
        </authorList>
    </citation>
    <scope>NUCLEOTIDE SEQUENCE</scope>
    <source>
        <strain evidence="1">KR_1_A1</strain>
    </source>
</reference>
<keyword evidence="2" id="KW-1185">Reference proteome</keyword>
<organism evidence="1 2">
    <name type="scientific">Phytophthora infestans</name>
    <name type="common">Potato late blight agent</name>
    <name type="synonym">Botrytis infestans</name>
    <dbReference type="NCBI Taxonomy" id="4787"/>
    <lineage>
        <taxon>Eukaryota</taxon>
        <taxon>Sar</taxon>
        <taxon>Stramenopiles</taxon>
        <taxon>Oomycota</taxon>
        <taxon>Peronosporomycetes</taxon>
        <taxon>Peronosporales</taxon>
        <taxon>Peronosporaceae</taxon>
        <taxon>Phytophthora</taxon>
    </lineage>
</organism>
<protein>
    <submittedName>
        <fullName evidence="1">Uncharacterized protein</fullName>
    </submittedName>
</protein>
<proteinExistence type="predicted"/>
<dbReference type="EMBL" id="WSZM01000417">
    <property type="protein sequence ID" value="KAF4033540.1"/>
    <property type="molecule type" value="Genomic_DNA"/>
</dbReference>
<gene>
    <name evidence="1" type="ORF">GN244_ATG14510</name>
</gene>
<accession>A0A833SW84</accession>
<dbReference type="AlphaFoldDB" id="A0A833SW84"/>
<evidence type="ECO:0000313" key="1">
    <source>
        <dbReference type="EMBL" id="KAF4033540.1"/>
    </source>
</evidence>
<name>A0A833SW84_PHYIN</name>
<dbReference type="Proteomes" id="UP000602510">
    <property type="component" value="Unassembled WGS sequence"/>
</dbReference>
<comment type="caution">
    <text evidence="1">The sequence shown here is derived from an EMBL/GenBank/DDBJ whole genome shotgun (WGS) entry which is preliminary data.</text>
</comment>
<sequence length="94" mass="10134">MPSGCACFAAARIAPELVHSSSYRRRISLIASREGKRPRRRVRFAVGEMEASPRLEPEPETTSRKLSRRVTTGDAGLGCWDSDSLTDGAAAVSG</sequence>
<evidence type="ECO:0000313" key="2">
    <source>
        <dbReference type="Proteomes" id="UP000602510"/>
    </source>
</evidence>